<feature type="compositionally biased region" description="Polar residues" evidence="1">
    <location>
        <begin position="488"/>
        <end position="503"/>
    </location>
</feature>
<evidence type="ECO:0000256" key="1">
    <source>
        <dbReference type="SAM" id="MobiDB-lite"/>
    </source>
</evidence>
<dbReference type="RefSeq" id="XP_052943693.1">
    <property type="nucleotide sequence ID" value="XM_053087616.1"/>
</dbReference>
<proteinExistence type="predicted"/>
<evidence type="ECO:0000313" key="3">
    <source>
        <dbReference type="Proteomes" id="UP001164286"/>
    </source>
</evidence>
<feature type="region of interest" description="Disordered" evidence="1">
    <location>
        <begin position="471"/>
        <end position="503"/>
    </location>
</feature>
<dbReference type="EMBL" id="JAKWFO010000008">
    <property type="protein sequence ID" value="KAI9633916.1"/>
    <property type="molecule type" value="Genomic_DNA"/>
</dbReference>
<dbReference type="AlphaFoldDB" id="A0AA38LUI3"/>
<accession>A0AA38LUI3</accession>
<dbReference type="GeneID" id="77726821"/>
<gene>
    <name evidence="2" type="ORF">MKK02DRAFT_28664</name>
</gene>
<dbReference type="Proteomes" id="UP001164286">
    <property type="component" value="Unassembled WGS sequence"/>
</dbReference>
<reference evidence="2" key="1">
    <citation type="journal article" date="2022" name="G3 (Bethesda)">
        <title>High quality genome of the basidiomycete yeast Dioszegia hungarica PDD-24b-2 isolated from cloud water.</title>
        <authorList>
            <person name="Jarrige D."/>
            <person name="Haridas S."/>
            <person name="Bleykasten-Grosshans C."/>
            <person name="Joly M."/>
            <person name="Nadalig T."/>
            <person name="Sancelme M."/>
            <person name="Vuilleumier S."/>
            <person name="Grigoriev I.V."/>
            <person name="Amato P."/>
            <person name="Bringel F."/>
        </authorList>
    </citation>
    <scope>NUCLEOTIDE SEQUENCE</scope>
    <source>
        <strain evidence="2">PDD-24b-2</strain>
    </source>
</reference>
<comment type="caution">
    <text evidence="2">The sequence shown here is derived from an EMBL/GenBank/DDBJ whole genome shotgun (WGS) entry which is preliminary data.</text>
</comment>
<feature type="region of interest" description="Disordered" evidence="1">
    <location>
        <begin position="1"/>
        <end position="26"/>
    </location>
</feature>
<sequence>MSSIPQDTDVSSVTTGSDFISPHSCPAPDTDDDGEVWYHCTAGCPQQPSELTNDGQYTRGMGSCYSPTTRAEMLEQRYHRVLDTVSARLEVEGKGLLLPRLQAALTALKASAKDLTFTTIGEKLSEMIEGRIVSLQDPGTRPCRSAYKSIRFSDGWDELLTRDLAKAIIATKDTLSIQQVLTDAYCLLAEPYRCAEEYKDAWPSLKYEVERLVKLRGTHVDEAMEAERQAERWAPVISTELEEYCDVEGCDSATTAIGAEMSENQGLVQVKHHDEWSALGKERWDCVLHFSKIIDRVKMAMSALPDPPSQETQEMDMGRSQVSLDSAACTTRNLIEDTVIPLVIAHATCLHSLRDELGQLRSHPTRRTHGHDPDDPRDLAMDKLLDLLQDNIDIIKRDVLAYARGGISLVDLEDPDVWSEEDACTFARAIIETAGTDAHGSITAAYYLLRNPSIYDDNDKDILPGLTADSAQVKQQAEPHEPLETQHVAPTSEASQNIVEDGA</sequence>
<organism evidence="2 3">
    <name type="scientific">Dioszegia hungarica</name>
    <dbReference type="NCBI Taxonomy" id="4972"/>
    <lineage>
        <taxon>Eukaryota</taxon>
        <taxon>Fungi</taxon>
        <taxon>Dikarya</taxon>
        <taxon>Basidiomycota</taxon>
        <taxon>Agaricomycotina</taxon>
        <taxon>Tremellomycetes</taxon>
        <taxon>Tremellales</taxon>
        <taxon>Bulleribasidiaceae</taxon>
        <taxon>Dioszegia</taxon>
    </lineage>
</organism>
<feature type="compositionally biased region" description="Polar residues" evidence="1">
    <location>
        <begin position="1"/>
        <end position="18"/>
    </location>
</feature>
<evidence type="ECO:0000313" key="2">
    <source>
        <dbReference type="EMBL" id="KAI9633916.1"/>
    </source>
</evidence>
<protein>
    <submittedName>
        <fullName evidence="2">Uncharacterized protein</fullName>
    </submittedName>
</protein>
<name>A0AA38LUI3_9TREE</name>
<keyword evidence="3" id="KW-1185">Reference proteome</keyword>